<dbReference type="Proteomes" id="UP001165041">
    <property type="component" value="Unassembled WGS sequence"/>
</dbReference>
<proteinExistence type="predicted"/>
<sequence length="61" mass="6800">MMGPPRRGRKKFFRPGGGIRRISRPTRRKGHVMKKIVIRKAGSVRLTSAAQTMYGCNCAAV</sequence>
<gene>
    <name evidence="2" type="ORF">Kpho02_53300</name>
</gene>
<evidence type="ECO:0000313" key="3">
    <source>
        <dbReference type="Proteomes" id="UP001165041"/>
    </source>
</evidence>
<organism evidence="2 3">
    <name type="scientific">Kitasatospora phosalacinea</name>
    <dbReference type="NCBI Taxonomy" id="2065"/>
    <lineage>
        <taxon>Bacteria</taxon>
        <taxon>Bacillati</taxon>
        <taxon>Actinomycetota</taxon>
        <taxon>Actinomycetes</taxon>
        <taxon>Kitasatosporales</taxon>
        <taxon>Streptomycetaceae</taxon>
        <taxon>Kitasatospora</taxon>
    </lineage>
</organism>
<feature type="compositionally biased region" description="Basic residues" evidence="1">
    <location>
        <begin position="1"/>
        <end position="13"/>
    </location>
</feature>
<accession>A0A9W6QCR6</accession>
<dbReference type="AlphaFoldDB" id="A0A9W6QCR6"/>
<evidence type="ECO:0000256" key="1">
    <source>
        <dbReference type="SAM" id="MobiDB-lite"/>
    </source>
</evidence>
<protein>
    <submittedName>
        <fullName evidence="2">Uncharacterized protein</fullName>
    </submittedName>
</protein>
<reference evidence="2" key="1">
    <citation type="submission" date="2023-02" db="EMBL/GenBank/DDBJ databases">
        <title>Kitasatospora phosalacinea NBRC 14627.</title>
        <authorList>
            <person name="Ichikawa N."/>
            <person name="Sato H."/>
            <person name="Tonouchi N."/>
        </authorList>
    </citation>
    <scope>NUCLEOTIDE SEQUENCE</scope>
    <source>
        <strain evidence="2">NBRC 14627</strain>
    </source>
</reference>
<name>A0A9W6QCR6_9ACTN</name>
<feature type="compositionally biased region" description="Basic residues" evidence="1">
    <location>
        <begin position="21"/>
        <end position="30"/>
    </location>
</feature>
<feature type="region of interest" description="Disordered" evidence="1">
    <location>
        <begin position="1"/>
        <end position="30"/>
    </location>
</feature>
<comment type="caution">
    <text evidence="2">The sequence shown here is derived from an EMBL/GenBank/DDBJ whole genome shotgun (WGS) entry which is preliminary data.</text>
</comment>
<evidence type="ECO:0000313" key="2">
    <source>
        <dbReference type="EMBL" id="GLW73031.1"/>
    </source>
</evidence>
<dbReference type="EMBL" id="BSSA01000021">
    <property type="protein sequence ID" value="GLW73031.1"/>
    <property type="molecule type" value="Genomic_DNA"/>
</dbReference>